<feature type="compositionally biased region" description="Acidic residues" evidence="5">
    <location>
        <begin position="530"/>
        <end position="545"/>
    </location>
</feature>
<sequence length="999" mass="108339">MFLFTPLLGAQSDSQACQSLLELENGIKILIDVGWDDKFDVRMLAELERHTPTIDLVLLTHPTLAHMGAYAHACKHIPTFSSIPVYSTFPVSNLGRLLLQDIYLSTPLASTRLLDSAAPPVPASTFAAPTFLPPSETGELHPDALKLPPTSAEIDSYCTKIVTLKYSQPTPLHSAVARVSGKLGSITITAYSAGHSLGGTIWKIQQAQESIVYAVDWNHSRENCLRGAGFLSGGGVSVETLGKPTALICSARNSEVVSMAGGRKKRDEMLLDAIRKTALESGGTILIPTDSVGRVLELVYLLEHAWRKDQELASRAKGKGVGLFLAGRRVRRLGQVVGSMLEWMDEGVVREFESIAGGDRRGNRQRDDAEGKGNDGNKAGPFDFLHLNLVSTQGHLNRILNDGNERGKVIIASDSSLGWGFSREALMRLASDEKNLVVLTERSDGKLGWAGNLWQEWKEKTGGGGEAKATGWEEISLDGQHAELDISHRTPLEGQELEAYNRHLAAQQALTSQQQSLLSNSGLPSSIGAEPDDDDASSSSDDDSDSERQGKALTTANSKKISAATVMLGGATPSGYGAGKVDIGINILLRGKGVYDYDVRGAKGRNRMFPFVMRRRRVDEYGEVVRADEYMRAEEKAEEDLLDATGVKEERVMGKKRKWDENDAKRGGPGARKGKETGDVGKKRRTGKTKEKPDGDDSYEPDDGEQEEMEEGEVEEDEAEDEESMLTVPSKITSTKIAILMRFKVAFIDFAGLHDSRILRMLLPLISPRKLILVGGRECETRSLANDCRKLLSGRGTLSGRGESGTDTDVFFPQIGNKVNAGVDTNAWAIRLSDNLVRNLKWQNVRGLGVVHLIGRVTEAQDKKDESRNGKKVKLSKSPEAESKEGGSQVEQKDALVLDVLPPALAAATRSVAQPIHVGDLRLADLRRVLLDDGLTAEFRGEGTLLIDGVVVVRKGGVGSVIIEDGGGGMLRRAGRNGKASFVEVRRRIYEGLAVVSGG</sequence>
<feature type="region of interest" description="Disordered" evidence="5">
    <location>
        <begin position="511"/>
        <end position="556"/>
    </location>
</feature>
<dbReference type="Pfam" id="PF10996">
    <property type="entry name" value="Beta-Casp"/>
    <property type="match status" value="1"/>
</dbReference>
<evidence type="ECO:0000256" key="5">
    <source>
        <dbReference type="SAM" id="MobiDB-lite"/>
    </source>
</evidence>
<dbReference type="InterPro" id="IPR035639">
    <property type="entry name" value="CPSF2_MBL"/>
</dbReference>
<organism evidence="7 8">
    <name type="scientific">Tuber aestivum</name>
    <name type="common">summer truffle</name>
    <dbReference type="NCBI Taxonomy" id="59557"/>
    <lineage>
        <taxon>Eukaryota</taxon>
        <taxon>Fungi</taxon>
        <taxon>Dikarya</taxon>
        <taxon>Ascomycota</taxon>
        <taxon>Pezizomycotina</taxon>
        <taxon>Pezizomycetes</taxon>
        <taxon>Pezizales</taxon>
        <taxon>Tuberaceae</taxon>
        <taxon>Tuber</taxon>
    </lineage>
</organism>
<comment type="subcellular location">
    <subcellularLocation>
        <location evidence="1 4">Nucleus</location>
    </subcellularLocation>
</comment>
<dbReference type="InterPro" id="IPR027075">
    <property type="entry name" value="CPSF2"/>
</dbReference>
<dbReference type="Gene3D" id="3.60.15.10">
    <property type="entry name" value="Ribonuclease Z/Hydroxyacylglutathione hydrolase-like"/>
    <property type="match status" value="1"/>
</dbReference>
<dbReference type="GO" id="GO:0005847">
    <property type="term" value="C:mRNA cleavage and polyadenylation specificity factor complex"/>
    <property type="evidence" value="ECO:0007669"/>
    <property type="project" value="InterPro"/>
</dbReference>
<dbReference type="InterPro" id="IPR001279">
    <property type="entry name" value="Metallo-B-lactamas"/>
</dbReference>
<feature type="compositionally biased region" description="Basic and acidic residues" evidence="5">
    <location>
        <begin position="652"/>
        <end position="666"/>
    </location>
</feature>
<accession>A0A292Q3J8</accession>
<dbReference type="EMBL" id="LN890974">
    <property type="protein sequence ID" value="CUS13290.1"/>
    <property type="molecule type" value="Genomic_DNA"/>
</dbReference>
<dbReference type="AlphaFoldDB" id="A0A292Q3J8"/>
<evidence type="ECO:0000256" key="1">
    <source>
        <dbReference type="ARBA" id="ARBA00004123"/>
    </source>
</evidence>
<feature type="compositionally biased region" description="Basic and acidic residues" evidence="5">
    <location>
        <begin position="358"/>
        <end position="375"/>
    </location>
</feature>
<keyword evidence="2 4" id="KW-0507">mRNA processing</keyword>
<dbReference type="PANTHER" id="PTHR45922:SF1">
    <property type="entry name" value="CLEAVAGE AND POLYADENYLATION SPECIFICITY FACTOR SUBUNIT 2"/>
    <property type="match status" value="1"/>
</dbReference>
<feature type="domain" description="Beta-Casp" evidence="6">
    <location>
        <begin position="295"/>
        <end position="447"/>
    </location>
</feature>
<dbReference type="InterPro" id="IPR036866">
    <property type="entry name" value="RibonucZ/Hydroxyglut_hydro"/>
</dbReference>
<dbReference type="SUPFAM" id="SSF56281">
    <property type="entry name" value="Metallo-hydrolase/oxidoreductase"/>
    <property type="match status" value="1"/>
</dbReference>
<protein>
    <recommendedName>
        <fullName evidence="4">Cleavage and polyadenylation specificity factor subunit 2</fullName>
    </recommendedName>
    <alternativeName>
        <fullName evidence="4">Cleavage and polyadenylation specificity factor 100 kDa subunit</fullName>
    </alternativeName>
</protein>
<feature type="region of interest" description="Disordered" evidence="5">
    <location>
        <begin position="652"/>
        <end position="728"/>
    </location>
</feature>
<feature type="region of interest" description="Disordered" evidence="5">
    <location>
        <begin position="861"/>
        <end position="890"/>
    </location>
</feature>
<dbReference type="InterPro" id="IPR022712">
    <property type="entry name" value="Beta_Casp"/>
</dbReference>
<evidence type="ECO:0000259" key="6">
    <source>
        <dbReference type="SMART" id="SM01027"/>
    </source>
</evidence>
<evidence type="ECO:0000256" key="2">
    <source>
        <dbReference type="ARBA" id="ARBA00022664"/>
    </source>
</evidence>
<dbReference type="Pfam" id="PF16661">
    <property type="entry name" value="Lactamase_B_6"/>
    <property type="match status" value="1"/>
</dbReference>
<dbReference type="CDD" id="cd16293">
    <property type="entry name" value="CPSF2-like_MBL-fold"/>
    <property type="match status" value="1"/>
</dbReference>
<feature type="compositionally biased region" description="Low complexity" evidence="5">
    <location>
        <begin position="511"/>
        <end position="526"/>
    </location>
</feature>
<dbReference type="InterPro" id="IPR025069">
    <property type="entry name" value="Cpsf2_C"/>
</dbReference>
<dbReference type="Proteomes" id="UP001412239">
    <property type="component" value="Unassembled WGS sequence"/>
</dbReference>
<keyword evidence="3 4" id="KW-0539">Nucleus</keyword>
<gene>
    <name evidence="7" type="ORF">GSTUAT00002529001</name>
</gene>
<evidence type="ECO:0000313" key="7">
    <source>
        <dbReference type="EMBL" id="CUS13290.1"/>
    </source>
</evidence>
<name>A0A292Q3J8_9PEZI</name>
<reference evidence="7" key="1">
    <citation type="submission" date="2015-10" db="EMBL/GenBank/DDBJ databases">
        <authorList>
            <person name="Regsiter A."/>
            <person name="william w."/>
        </authorList>
    </citation>
    <scope>NUCLEOTIDE SEQUENCE</scope>
    <source>
        <strain evidence="7">Montdore</strain>
    </source>
</reference>
<dbReference type="SMART" id="SM01027">
    <property type="entry name" value="Beta-Casp"/>
    <property type="match status" value="1"/>
</dbReference>
<feature type="region of interest" description="Disordered" evidence="5">
    <location>
        <begin position="358"/>
        <end position="378"/>
    </location>
</feature>
<evidence type="ECO:0000313" key="8">
    <source>
        <dbReference type="Proteomes" id="UP001412239"/>
    </source>
</evidence>
<comment type="similarity">
    <text evidence="4">Belongs to the metallo-beta-lactamase superfamily. RNA-metabolizing metallo-beta-lactamase-like family. CPSF2/YSH1 subfamily.</text>
</comment>
<proteinExistence type="inferred from homology"/>
<dbReference type="Pfam" id="PF13299">
    <property type="entry name" value="CPSF100_C"/>
    <property type="match status" value="1"/>
</dbReference>
<feature type="compositionally biased region" description="Basic and acidic residues" evidence="5">
    <location>
        <begin position="877"/>
        <end position="890"/>
    </location>
</feature>
<keyword evidence="4" id="KW-0694">RNA-binding</keyword>
<feature type="compositionally biased region" description="Acidic residues" evidence="5">
    <location>
        <begin position="696"/>
        <end position="724"/>
    </location>
</feature>
<dbReference type="GO" id="GO:0006397">
    <property type="term" value="P:mRNA processing"/>
    <property type="evidence" value="ECO:0007669"/>
    <property type="project" value="UniProtKB-KW"/>
</dbReference>
<evidence type="ECO:0000256" key="4">
    <source>
        <dbReference type="RuleBase" id="RU365006"/>
    </source>
</evidence>
<dbReference type="PANTHER" id="PTHR45922">
    <property type="entry name" value="CLEAVAGE AND POLYADENYLATION SPECIFICITY FACTOR SUBUNIT 2"/>
    <property type="match status" value="1"/>
</dbReference>
<keyword evidence="8" id="KW-1185">Reference proteome</keyword>
<dbReference type="GO" id="GO:0003723">
    <property type="term" value="F:RNA binding"/>
    <property type="evidence" value="ECO:0007669"/>
    <property type="project" value="UniProtKB-KW"/>
</dbReference>
<evidence type="ECO:0000256" key="3">
    <source>
        <dbReference type="ARBA" id="ARBA00023242"/>
    </source>
</evidence>